<evidence type="ECO:0000313" key="2">
    <source>
        <dbReference type="EMBL" id="VAX01608.1"/>
    </source>
</evidence>
<evidence type="ECO:0000256" key="1">
    <source>
        <dbReference type="SAM" id="Phobius"/>
    </source>
</evidence>
<evidence type="ECO:0008006" key="3">
    <source>
        <dbReference type="Google" id="ProtNLM"/>
    </source>
</evidence>
<name>A0A3B1AQF6_9ZZZZ</name>
<accession>A0A3B1AQF6</accession>
<dbReference type="AlphaFoldDB" id="A0A3B1AQF6"/>
<gene>
    <name evidence="2" type="ORF">MNBD_GAMMA19-2002</name>
</gene>
<feature type="transmembrane region" description="Helical" evidence="1">
    <location>
        <begin position="31"/>
        <end position="54"/>
    </location>
</feature>
<dbReference type="InterPro" id="IPR008620">
    <property type="entry name" value="FixH"/>
</dbReference>
<sequence>MNKTQTLSATKKSFFQSHCSQANKEATKNPWFLAFLGIVAVFLIVNFIFIGFAISTNPGLVSNDYYEQGREHEQNVMTWSAERNNLNWETKIEIPERIILNKTDTYRFSAVDSRGVSIMDADVTFTLYRPSDVSADFVMPVEQIAPGLYQTKFYFPLPGAWDINLKVIHGDDMYHQTQRISVYMPTTKKAP</sequence>
<keyword evidence="1" id="KW-1133">Transmembrane helix</keyword>
<keyword evidence="1" id="KW-0472">Membrane</keyword>
<reference evidence="2" key="1">
    <citation type="submission" date="2018-06" db="EMBL/GenBank/DDBJ databases">
        <authorList>
            <person name="Zhirakovskaya E."/>
        </authorList>
    </citation>
    <scope>NUCLEOTIDE SEQUENCE</scope>
</reference>
<proteinExistence type="predicted"/>
<keyword evidence="1" id="KW-0812">Transmembrane</keyword>
<organism evidence="2">
    <name type="scientific">hydrothermal vent metagenome</name>
    <dbReference type="NCBI Taxonomy" id="652676"/>
    <lineage>
        <taxon>unclassified sequences</taxon>
        <taxon>metagenomes</taxon>
        <taxon>ecological metagenomes</taxon>
    </lineage>
</organism>
<dbReference type="Pfam" id="PF05751">
    <property type="entry name" value="FixH"/>
    <property type="match status" value="1"/>
</dbReference>
<dbReference type="EMBL" id="UOFV01000261">
    <property type="protein sequence ID" value="VAX01608.1"/>
    <property type="molecule type" value="Genomic_DNA"/>
</dbReference>
<protein>
    <recommendedName>
        <fullName evidence="3">Type cbb3 cytochrome oxidase biogenesis protein CcoH</fullName>
    </recommendedName>
</protein>